<feature type="binding site" evidence="1">
    <location>
        <position position="151"/>
    </location>
    <ligand>
        <name>Ni(2+)</name>
        <dbReference type="ChEBI" id="CHEBI:49786"/>
    </ligand>
</feature>
<reference evidence="4 5" key="1">
    <citation type="submission" date="2017-10" db="EMBL/GenBank/DDBJ databases">
        <title>Bacillus sp. nov., a halophilic bacterium isolated from a Keqin Lake.</title>
        <authorList>
            <person name="Wang H."/>
        </authorList>
    </citation>
    <scope>NUCLEOTIDE SEQUENCE [LARGE SCALE GENOMIC DNA]</scope>
    <source>
        <strain evidence="4 5">KQ-12</strain>
    </source>
</reference>
<dbReference type="PIRSF" id="PIRSF037847">
    <property type="entry name" value="NiaR"/>
    <property type="match status" value="1"/>
</dbReference>
<dbReference type="InterPro" id="IPR036388">
    <property type="entry name" value="WH-like_DNA-bd_sf"/>
</dbReference>
<dbReference type="AlphaFoldDB" id="A0A323TGX7"/>
<dbReference type="Pfam" id="PF02829">
    <property type="entry name" value="3H"/>
    <property type="match status" value="1"/>
</dbReference>
<evidence type="ECO:0000313" key="4">
    <source>
        <dbReference type="EMBL" id="PYZ94078.1"/>
    </source>
</evidence>
<keyword evidence="1" id="KW-0533">Nickel</keyword>
<sequence>MRNKKKWFGDERRSEIILLLTNHEEPLTGGQLAEHLNVSRQVIVQDISLLKAKNIPIMATSQGYVMKDANPLNEPFSRIVACHHKPEQTEEELLILVDQGVRVKDVKVEHPIYGDITASIMVNNRKEVFQFIRKVQQTKASYLSELTDGVHLHTIEALSERDLDDAVQALHEAGFLLTDETRH</sequence>
<comment type="caution">
    <text evidence="4">The sequence shown here is derived from an EMBL/GenBank/DDBJ whole genome shotgun (WGS) entry which is preliminary data.</text>
</comment>
<keyword evidence="1" id="KW-0479">Metal-binding</keyword>
<evidence type="ECO:0000256" key="1">
    <source>
        <dbReference type="PIRSR" id="PIRSR037847-1"/>
    </source>
</evidence>
<organism evidence="4 5">
    <name type="scientific">Salipaludibacillus keqinensis</name>
    <dbReference type="NCBI Taxonomy" id="2045207"/>
    <lineage>
        <taxon>Bacteria</taxon>
        <taxon>Bacillati</taxon>
        <taxon>Bacillota</taxon>
        <taxon>Bacilli</taxon>
        <taxon>Bacillales</taxon>
        <taxon>Bacillaceae</taxon>
    </lineage>
</organism>
<dbReference type="RefSeq" id="WP_110607713.1">
    <property type="nucleotide sequence ID" value="NZ_PDOD01000001.1"/>
</dbReference>
<dbReference type="SUPFAM" id="SSF75500">
    <property type="entry name" value="Putative transcriptional regulator TM1602, C-terminal domain"/>
    <property type="match status" value="1"/>
</dbReference>
<protein>
    <submittedName>
        <fullName evidence="4">Transcription repressor NadR</fullName>
    </submittedName>
</protein>
<feature type="domain" description="3H" evidence="2">
    <location>
        <begin position="80"/>
        <end position="176"/>
    </location>
</feature>
<dbReference type="OrthoDB" id="9792661at2"/>
<proteinExistence type="predicted"/>
<dbReference type="Proteomes" id="UP000248214">
    <property type="component" value="Unassembled WGS sequence"/>
</dbReference>
<dbReference type="Gene3D" id="1.10.10.10">
    <property type="entry name" value="Winged helix-like DNA-binding domain superfamily/Winged helix DNA-binding domain"/>
    <property type="match status" value="1"/>
</dbReference>
<dbReference type="InterPro" id="IPR026043">
    <property type="entry name" value="NadR"/>
</dbReference>
<dbReference type="PANTHER" id="PTHR40068:SF1">
    <property type="entry name" value="TRANSCRIPTION REPRESSOR NIAR-RELATED"/>
    <property type="match status" value="1"/>
</dbReference>
<dbReference type="PANTHER" id="PTHR40068">
    <property type="entry name" value="TRANSCRIPTION REPRESSOR NIAR-RELATED"/>
    <property type="match status" value="1"/>
</dbReference>
<dbReference type="Pfam" id="PF08279">
    <property type="entry name" value="HTH_11"/>
    <property type="match status" value="1"/>
</dbReference>
<keyword evidence="5" id="KW-1185">Reference proteome</keyword>
<feature type="binding site" evidence="1">
    <location>
        <position position="153"/>
    </location>
    <ligand>
        <name>Ni(2+)</name>
        <dbReference type="ChEBI" id="CHEBI:49786"/>
    </ligand>
</feature>
<dbReference type="InterPro" id="IPR036390">
    <property type="entry name" value="WH_DNA-bd_sf"/>
</dbReference>
<gene>
    <name evidence="4" type="ORF">CR194_00615</name>
</gene>
<feature type="domain" description="Helix-turn-helix type 11" evidence="3">
    <location>
        <begin position="12"/>
        <end position="64"/>
    </location>
</feature>
<dbReference type="InterPro" id="IPR004173">
    <property type="entry name" value="3H_domain"/>
</dbReference>
<dbReference type="GO" id="GO:0046872">
    <property type="term" value="F:metal ion binding"/>
    <property type="evidence" value="ECO:0007669"/>
    <property type="project" value="UniProtKB-KW"/>
</dbReference>
<evidence type="ECO:0000259" key="2">
    <source>
        <dbReference type="Pfam" id="PF02829"/>
    </source>
</evidence>
<dbReference type="InterPro" id="IPR013196">
    <property type="entry name" value="HTH_11"/>
</dbReference>
<dbReference type="Gene3D" id="3.30.1340.20">
    <property type="entry name" value="3H domain"/>
    <property type="match status" value="1"/>
</dbReference>
<evidence type="ECO:0000313" key="5">
    <source>
        <dbReference type="Proteomes" id="UP000248214"/>
    </source>
</evidence>
<dbReference type="InterPro" id="IPR035922">
    <property type="entry name" value="3H_dom_sf"/>
</dbReference>
<feature type="binding site" evidence="1">
    <location>
        <position position="84"/>
    </location>
    <ligand>
        <name>Ni(2+)</name>
        <dbReference type="ChEBI" id="CHEBI:49786"/>
    </ligand>
</feature>
<name>A0A323TGX7_9BACI</name>
<feature type="binding site" evidence="1">
    <location>
        <position position="92"/>
    </location>
    <ligand>
        <name>Ni(2+)</name>
        <dbReference type="ChEBI" id="CHEBI:49786"/>
    </ligand>
</feature>
<accession>A0A323TGX7</accession>
<dbReference type="SUPFAM" id="SSF46785">
    <property type="entry name" value="Winged helix' DNA-binding domain"/>
    <property type="match status" value="1"/>
</dbReference>
<evidence type="ECO:0000259" key="3">
    <source>
        <dbReference type="Pfam" id="PF08279"/>
    </source>
</evidence>
<dbReference type="EMBL" id="PDOD01000001">
    <property type="protein sequence ID" value="PYZ94078.1"/>
    <property type="molecule type" value="Genomic_DNA"/>
</dbReference>